<gene>
    <name evidence="2" type="ORF">H9I45_08805</name>
</gene>
<evidence type="ECO:0000313" key="3">
    <source>
        <dbReference type="Proteomes" id="UP000516764"/>
    </source>
</evidence>
<feature type="transmembrane region" description="Helical" evidence="1">
    <location>
        <begin position="91"/>
        <end position="110"/>
    </location>
</feature>
<dbReference type="KEGG" id="phal:H9I45_08805"/>
<evidence type="ECO:0000256" key="1">
    <source>
        <dbReference type="SAM" id="Phobius"/>
    </source>
</evidence>
<keyword evidence="1" id="KW-0472">Membrane</keyword>
<dbReference type="OrthoDB" id="764986at2"/>
<dbReference type="AlphaFoldDB" id="A0A7L8ABU4"/>
<dbReference type="EMBL" id="CP061813">
    <property type="protein sequence ID" value="QOD59470.1"/>
    <property type="molecule type" value="Genomic_DNA"/>
</dbReference>
<organism evidence="2 3">
    <name type="scientific">Polaribacter haliotis</name>
    <dbReference type="NCBI Taxonomy" id="1888915"/>
    <lineage>
        <taxon>Bacteria</taxon>
        <taxon>Pseudomonadati</taxon>
        <taxon>Bacteroidota</taxon>
        <taxon>Flavobacteriia</taxon>
        <taxon>Flavobacteriales</taxon>
        <taxon>Flavobacteriaceae</taxon>
    </lineage>
</organism>
<keyword evidence="1" id="KW-0812">Transmembrane</keyword>
<feature type="transmembrane region" description="Helical" evidence="1">
    <location>
        <begin position="146"/>
        <end position="165"/>
    </location>
</feature>
<name>A0A7L8ABU4_9FLAO</name>
<dbReference type="Proteomes" id="UP000516764">
    <property type="component" value="Chromosome"/>
</dbReference>
<accession>A0A7L8ABU4</accession>
<dbReference type="RefSeq" id="WP_088354942.1">
    <property type="nucleotide sequence ID" value="NZ_CP061813.1"/>
</dbReference>
<reference evidence="2 3" key="1">
    <citation type="journal article" date="2016" name="Int. J. Syst. Evol. Microbiol.">
        <title>Polaribacter haliotis sp. nov., isolated from the gut of abalone Haliotis discus hannai.</title>
        <authorList>
            <person name="Kim Y.O."/>
            <person name="Park I.S."/>
            <person name="Park S."/>
            <person name="Nam B.H."/>
            <person name="Park J.M."/>
            <person name="Kim D.G."/>
            <person name="Yoon J.H."/>
        </authorList>
    </citation>
    <scope>NUCLEOTIDE SEQUENCE [LARGE SCALE GENOMIC DNA]</scope>
    <source>
        <strain evidence="2 3">KCTC 52418</strain>
    </source>
</reference>
<feature type="transmembrane region" description="Helical" evidence="1">
    <location>
        <begin position="185"/>
        <end position="202"/>
    </location>
</feature>
<feature type="transmembrane region" description="Helical" evidence="1">
    <location>
        <begin position="122"/>
        <end position="140"/>
    </location>
</feature>
<proteinExistence type="predicted"/>
<sequence length="206" mass="23995">MRTNSFTIIMSKKSNAELENIFENKENYTEEAVQAVTWELENRNIIEKSEFIMEEPKVKTPVTVHKELVKNKEDESPFEDLELPTLYSKKAIQGFTIFFGTLFGMVLLMSNLKKMNQSKVRIEVLVFGIIYAIGSSILVLNYLPKTIFITLLFNIIGYAILTEYFWNKSLGKDLKHRKKKIWKPLIISLIVVVFVVFLQYLSELLQ</sequence>
<keyword evidence="1" id="KW-1133">Transmembrane helix</keyword>
<protein>
    <submittedName>
        <fullName evidence="2">Uncharacterized protein</fullName>
    </submittedName>
</protein>
<keyword evidence="3" id="KW-1185">Reference proteome</keyword>
<evidence type="ECO:0000313" key="2">
    <source>
        <dbReference type="EMBL" id="QOD59470.1"/>
    </source>
</evidence>